<reference evidence="1 2" key="1">
    <citation type="journal article" date="2012" name="Genome Biol.">
        <title>Genome and low-iron response of an oceanic diatom adapted to chronic iron limitation.</title>
        <authorList>
            <person name="Lommer M."/>
            <person name="Specht M."/>
            <person name="Roy A.S."/>
            <person name="Kraemer L."/>
            <person name="Andreson R."/>
            <person name="Gutowska M.A."/>
            <person name="Wolf J."/>
            <person name="Bergner S.V."/>
            <person name="Schilhabel M.B."/>
            <person name="Klostermeier U.C."/>
            <person name="Beiko R.G."/>
            <person name="Rosenstiel P."/>
            <person name="Hippler M."/>
            <person name="Laroche J."/>
        </authorList>
    </citation>
    <scope>NUCLEOTIDE SEQUENCE [LARGE SCALE GENOMIC DNA]</scope>
    <source>
        <strain evidence="1 2">CCMP1005</strain>
    </source>
</reference>
<dbReference type="EMBL" id="AGNL01047357">
    <property type="protein sequence ID" value="EJK47094.1"/>
    <property type="molecule type" value="Genomic_DNA"/>
</dbReference>
<organism evidence="1 2">
    <name type="scientific">Thalassiosira oceanica</name>
    <name type="common">Marine diatom</name>
    <dbReference type="NCBI Taxonomy" id="159749"/>
    <lineage>
        <taxon>Eukaryota</taxon>
        <taxon>Sar</taxon>
        <taxon>Stramenopiles</taxon>
        <taxon>Ochrophyta</taxon>
        <taxon>Bacillariophyta</taxon>
        <taxon>Coscinodiscophyceae</taxon>
        <taxon>Thalassiosirophycidae</taxon>
        <taxon>Thalassiosirales</taxon>
        <taxon>Thalassiosiraceae</taxon>
        <taxon>Thalassiosira</taxon>
    </lineage>
</organism>
<keyword evidence="2" id="KW-1185">Reference proteome</keyword>
<name>K0R5H5_THAOC</name>
<comment type="caution">
    <text evidence="1">The sequence shown here is derived from an EMBL/GenBank/DDBJ whole genome shotgun (WGS) entry which is preliminary data.</text>
</comment>
<evidence type="ECO:0000313" key="1">
    <source>
        <dbReference type="EMBL" id="EJK47094.1"/>
    </source>
</evidence>
<dbReference type="AlphaFoldDB" id="K0R5H5"/>
<sequence>MGRRQKAESRLKKNLLALHNSLPESLLRIWVTAEELRLRLIVGGVDESLKIEHIRDALRRHNTDFIFLTSRVYADVIYYRPTLIHEKDPKDLPNGQRFKNKATGVQNRVNVSPDRDCLRISDAVKLQQVNEILVDLAADDLARRQGMFRARVLSILCHLTPFQAEEKTPAETHEIGVQAEPQPACEPTRVGESYDGNCIMSVSMMEEFIEMSNKHSVLCGAAPTLVKRCNKQGAAMNTGDDA</sequence>
<protein>
    <submittedName>
        <fullName evidence="1">Uncharacterized protein</fullName>
    </submittedName>
</protein>
<gene>
    <name evidence="1" type="ORF">THAOC_34212</name>
</gene>
<proteinExistence type="predicted"/>
<evidence type="ECO:0000313" key="2">
    <source>
        <dbReference type="Proteomes" id="UP000266841"/>
    </source>
</evidence>
<accession>K0R5H5</accession>
<dbReference type="Proteomes" id="UP000266841">
    <property type="component" value="Unassembled WGS sequence"/>
</dbReference>